<reference evidence="2" key="1">
    <citation type="journal article" name="BMC Genomics">
        <title>Long-read sequencing and de novo genome assembly of marine medaka (Oryzias melastigma).</title>
        <authorList>
            <person name="Liang P."/>
            <person name="Saqib H.S.A."/>
            <person name="Ni X."/>
            <person name="Shen Y."/>
        </authorList>
    </citation>
    <scope>NUCLEOTIDE SEQUENCE</scope>
    <source>
        <strain evidence="2">Bigg-433</strain>
    </source>
</reference>
<dbReference type="InterPro" id="IPR056601">
    <property type="entry name" value="Galaxin_dom"/>
</dbReference>
<comment type="caution">
    <text evidence="2">The sequence shown here is derived from an EMBL/GenBank/DDBJ whole genome shotgun (WGS) entry which is preliminary data.</text>
</comment>
<protein>
    <submittedName>
        <fullName evidence="2">Galaxin</fullName>
    </submittedName>
</protein>
<gene>
    <name evidence="2" type="ORF">FQA47_013997</name>
</gene>
<dbReference type="EMBL" id="WKFB01000077">
    <property type="protein sequence ID" value="KAF6736814.1"/>
    <property type="molecule type" value="Genomic_DNA"/>
</dbReference>
<dbReference type="InterPro" id="IPR055284">
    <property type="entry name" value="Galaxin-like"/>
</dbReference>
<proteinExistence type="predicted"/>
<dbReference type="Proteomes" id="UP000646548">
    <property type="component" value="Unassembled WGS sequence"/>
</dbReference>
<evidence type="ECO:0000313" key="3">
    <source>
        <dbReference type="Proteomes" id="UP000646548"/>
    </source>
</evidence>
<dbReference type="PANTHER" id="PTHR34490">
    <property type="entry name" value="PROTEIN CBG12054-RELATED"/>
    <property type="match status" value="1"/>
</dbReference>
<name>A0A834FM46_ORYME</name>
<dbReference type="Pfam" id="PF24748">
    <property type="entry name" value="Galaxin_repeat"/>
    <property type="match status" value="2"/>
</dbReference>
<organism evidence="2 3">
    <name type="scientific">Oryzias melastigma</name>
    <name type="common">Marine medaka</name>
    <dbReference type="NCBI Taxonomy" id="30732"/>
    <lineage>
        <taxon>Eukaryota</taxon>
        <taxon>Metazoa</taxon>
        <taxon>Chordata</taxon>
        <taxon>Craniata</taxon>
        <taxon>Vertebrata</taxon>
        <taxon>Euteleostomi</taxon>
        <taxon>Actinopterygii</taxon>
        <taxon>Neopterygii</taxon>
        <taxon>Teleostei</taxon>
        <taxon>Neoteleostei</taxon>
        <taxon>Acanthomorphata</taxon>
        <taxon>Ovalentaria</taxon>
        <taxon>Atherinomorphae</taxon>
        <taxon>Beloniformes</taxon>
        <taxon>Adrianichthyidae</taxon>
        <taxon>Oryziinae</taxon>
        <taxon>Oryzias</taxon>
    </lineage>
</organism>
<evidence type="ECO:0000259" key="1">
    <source>
        <dbReference type="Pfam" id="PF24748"/>
    </source>
</evidence>
<dbReference type="AlphaFoldDB" id="A0A834FM46"/>
<evidence type="ECO:0000313" key="2">
    <source>
        <dbReference type="EMBL" id="KAF6736814.1"/>
    </source>
</evidence>
<accession>A0A834FM46</accession>
<feature type="domain" description="Galaxin-like repeats" evidence="1">
    <location>
        <begin position="350"/>
        <end position="427"/>
    </location>
</feature>
<sequence length="429" mass="47623">MAQCCGKDAFDVKTQLCCGPTDDKKILKRISDHHQCCGHEQFNEQTQCCSDDLKVENHTNCDNKTTGRTSVMGQCGTSQYNVSSQLCCGPEHDKKILRKNSPNNQCCGHKQFNKQTQHCSDDLEVVNITNCGNKTTDTFDVKTQLCCGPTDDKKILNRISDHHQCCGHEQFNEQTQCCSDDLKVENHTNCDHKTTGNTSVMEQCGNGQYNKTEELCCGPHGSKIILKKTSENHSCCGHNQYNTKNQCCTDALEIHNCSSNNCSQDACVPLEKHKCKRSNPNSCYCSSKCIKPHRCSCCERSHTKSLLHYLSGRQSKPIMCNPKEKICCNGCVSDRKPWMDQCCGVTPGVLCCNNTLHKDVQGQHCCGSSVYDPAKQICCNGHSYPKTFFHCCGKSAYNISDPLKKCCGGTLYNLTKEQSNDAQCCGSLP</sequence>
<feature type="domain" description="Galaxin-like repeats" evidence="1">
    <location>
        <begin position="75"/>
        <end position="190"/>
    </location>
</feature>